<evidence type="ECO:0000313" key="1">
    <source>
        <dbReference type="Proteomes" id="UP000887577"/>
    </source>
</evidence>
<dbReference type="Proteomes" id="UP000887577">
    <property type="component" value="Unplaced"/>
</dbReference>
<reference evidence="2" key="1">
    <citation type="submission" date="2022-11" db="UniProtKB">
        <authorList>
            <consortium name="WormBaseParasite"/>
        </authorList>
    </citation>
    <scope>IDENTIFICATION</scope>
</reference>
<protein>
    <submittedName>
        <fullName evidence="2">Uncharacterized protein</fullName>
    </submittedName>
</protein>
<proteinExistence type="predicted"/>
<sequence>MPNNHILWLDSMNKNDAITVCTDKTQNLEMFVTNSAFYSLSNYQLYNADDLFSNIGNLDSKSIISSSPTMARSLKASSGCFTLYKTSESSQNTQASILFKKTNNISNNNCIEKDTVFLPSIYGDNFEISSKNSGSCKMIILVGSAGIPRIWIAINETTPNSKYTFTDLVTNKKLFDLNSSEVSQWHTLGIYTTALSITVPPSSKISLTASNSITRKYFKLFR</sequence>
<keyword evidence="1" id="KW-1185">Reference proteome</keyword>
<organism evidence="1 2">
    <name type="scientific">Panagrolaimus superbus</name>
    <dbReference type="NCBI Taxonomy" id="310955"/>
    <lineage>
        <taxon>Eukaryota</taxon>
        <taxon>Metazoa</taxon>
        <taxon>Ecdysozoa</taxon>
        <taxon>Nematoda</taxon>
        <taxon>Chromadorea</taxon>
        <taxon>Rhabditida</taxon>
        <taxon>Tylenchina</taxon>
        <taxon>Panagrolaimomorpha</taxon>
        <taxon>Panagrolaimoidea</taxon>
        <taxon>Panagrolaimidae</taxon>
        <taxon>Panagrolaimus</taxon>
    </lineage>
</organism>
<name>A0A914XXE1_9BILA</name>
<dbReference type="AlphaFoldDB" id="A0A914XXE1"/>
<accession>A0A914XXE1</accession>
<evidence type="ECO:0000313" key="2">
    <source>
        <dbReference type="WBParaSite" id="PSU_v2.g11879.t1"/>
    </source>
</evidence>
<dbReference type="WBParaSite" id="PSU_v2.g11879.t1">
    <property type="protein sequence ID" value="PSU_v2.g11879.t1"/>
    <property type="gene ID" value="PSU_v2.g11879"/>
</dbReference>